<dbReference type="GeneID" id="34758912"/>
<dbReference type="InterPro" id="IPR008964">
    <property type="entry name" value="Invasin/intimin_cell_adhesion"/>
</dbReference>
<evidence type="ECO:0000256" key="1">
    <source>
        <dbReference type="SAM" id="SignalP"/>
    </source>
</evidence>
<dbReference type="PATRIC" id="fig|203275.8.peg.1606"/>
<evidence type="ECO:0000313" key="4">
    <source>
        <dbReference type="Proteomes" id="UP000005436"/>
    </source>
</evidence>
<evidence type="ECO:0000313" key="3">
    <source>
        <dbReference type="EMBL" id="AEW20713.1"/>
    </source>
</evidence>
<feature type="signal peptide" evidence="1">
    <location>
        <begin position="1"/>
        <end position="24"/>
    </location>
</feature>
<dbReference type="HOGENOM" id="CLU_1947790_0_0_10"/>
<organism evidence="3 4">
    <name type="scientific">Tannerella forsythia (strain ATCC 43037 / JCM 10827 / CCUG 21028 A / KCTC 5666 / FDC 338)</name>
    <name type="common">Bacteroides forsythus</name>
    <dbReference type="NCBI Taxonomy" id="203275"/>
    <lineage>
        <taxon>Bacteria</taxon>
        <taxon>Pseudomonadati</taxon>
        <taxon>Bacteroidota</taxon>
        <taxon>Bacteroidia</taxon>
        <taxon>Bacteroidales</taxon>
        <taxon>Tannerellaceae</taxon>
        <taxon>Tannerella</taxon>
    </lineage>
</organism>
<name>G8UNK2_TANFA</name>
<dbReference type="Pfam" id="PF02368">
    <property type="entry name" value="Big_2"/>
    <property type="match status" value="1"/>
</dbReference>
<gene>
    <name evidence="3" type="ordered locus">BFO_1773</name>
</gene>
<dbReference type="Gene3D" id="2.60.40.1080">
    <property type="match status" value="1"/>
</dbReference>
<protein>
    <recommendedName>
        <fullName evidence="2">BIG2 domain-containing protein</fullName>
    </recommendedName>
</protein>
<dbReference type="SUPFAM" id="SSF49373">
    <property type="entry name" value="Invasin/intimin cell-adhesion fragments"/>
    <property type="match status" value="1"/>
</dbReference>
<dbReference type="InterPro" id="IPR003343">
    <property type="entry name" value="Big_2"/>
</dbReference>
<dbReference type="RefSeq" id="WP_014225109.1">
    <property type="nucleotide sequence ID" value="NC_016610.1"/>
</dbReference>
<sequence length="129" mass="14131">MKTAFHPWMLLVVVMLLSVSGVYASVIVPNDAANRNVTWSGNHESMALVDNDGKVYASRAGEAETSAWSDYGRLYVTSPVKEVIEVYALTGVIVYRAMKQPGETVFDLNVPRGIVIVKGSSGWVRKVKL</sequence>
<accession>G8UNK2</accession>
<dbReference type="eggNOG" id="COG5492">
    <property type="taxonomic scope" value="Bacteria"/>
</dbReference>
<dbReference type="STRING" id="203275.BFO_1773"/>
<dbReference type="AlphaFoldDB" id="G8UNK2"/>
<dbReference type="Proteomes" id="UP000005436">
    <property type="component" value="Chromosome"/>
</dbReference>
<dbReference type="KEGG" id="tfo:BFO_1773"/>
<feature type="chain" id="PRO_5003517722" description="BIG2 domain-containing protein" evidence="1">
    <location>
        <begin position="25"/>
        <end position="129"/>
    </location>
</feature>
<evidence type="ECO:0000259" key="2">
    <source>
        <dbReference type="Pfam" id="PF02368"/>
    </source>
</evidence>
<keyword evidence="1" id="KW-0732">Signal</keyword>
<keyword evidence="4" id="KW-1185">Reference proteome</keyword>
<proteinExistence type="predicted"/>
<reference evidence="4" key="1">
    <citation type="submission" date="2011-12" db="EMBL/GenBank/DDBJ databases">
        <title>Complete sequence of Tannerella forsythia ATCC 43037.</title>
        <authorList>
            <person name="Dewhirst F."/>
            <person name="Tanner A."/>
            <person name="Izard J."/>
            <person name="Brinkac L."/>
            <person name="Durkin A.S."/>
            <person name="Hostetler J."/>
            <person name="Shetty J."/>
            <person name="Torralba M."/>
            <person name="Gill S."/>
            <person name="Nelson K."/>
        </authorList>
    </citation>
    <scope>NUCLEOTIDE SEQUENCE [LARGE SCALE GENOMIC DNA]</scope>
    <source>
        <strain evidence="4">ATCC 43037 / JCM 10827 / CCUG 33226 / KCTC 5666 / FDC 338</strain>
    </source>
</reference>
<dbReference type="EMBL" id="CP003191">
    <property type="protein sequence ID" value="AEW20713.1"/>
    <property type="molecule type" value="Genomic_DNA"/>
</dbReference>
<feature type="domain" description="BIG2" evidence="2">
    <location>
        <begin position="29"/>
        <end position="71"/>
    </location>
</feature>